<name>A0A1C7NC47_9FUNG</name>
<evidence type="ECO:0000313" key="3">
    <source>
        <dbReference type="EMBL" id="OBZ86683.1"/>
    </source>
</evidence>
<dbReference type="SUPFAM" id="SSF50978">
    <property type="entry name" value="WD40 repeat-like"/>
    <property type="match status" value="1"/>
</dbReference>
<dbReference type="SMART" id="SM00128">
    <property type="entry name" value="IPPc"/>
    <property type="match status" value="1"/>
</dbReference>
<dbReference type="InParanoid" id="A0A1C7NC47"/>
<dbReference type="InterPro" id="IPR000300">
    <property type="entry name" value="IPPc"/>
</dbReference>
<dbReference type="InterPro" id="IPR015943">
    <property type="entry name" value="WD40/YVTN_repeat-like_dom_sf"/>
</dbReference>
<sequence>MDFTLPSKQDKDLPLPIARLVLNLPRSCSLNDHRHSVKRSDIDTNDDQSSDASSSSSEEEERWCRRSSSVGKKEDNPHVTFSFDYHLQNKVHPDTSRMTETPPLLFNHEIHISNQYGIIHALAIRGSILVIGTSHCNLNAFDIQAQSETSLAPPGIPPPIMIPVTEEPTLTDAIRSVGFPPTFHPTEDSKIIWAGTENGCLLVKHLETNDTLSRKITEYPILFLLRQQNMEVWTIDREGQLMIWPLFKNEEGRLLHPFSDNAKPDCFTVPSHVDHALLECPNKLWMIVGSTLVYFDRLKSTTLTIPLPTKAYVLMIPFYSDWIFTVSEDGQVDAWQKSTLEHKRTLSVHKDQVTSVTHVGTYYVWVGYRHGMIVIYDTRPEPWVTIKAWKAHTHSVTHVVVDEFSKDMAVVSMDSEGHMAVWDGLLSEHWLEQQMISRTSTYAELNPIQVMVCSWNMNAAKPESLTELDKEKIHEWLHGMENPDIIMIGVQEIVNLASKKFTAIMLDAKKFETIQEADDFLTHRYMLWCDYFQSIIETNFQEDYTVFKTDQLVGLFSCLFVKKTLESRIQQCDSTLVKTGLRVMNTIHGNKGGIAIRLILDDTSFCFVNCHLASGQSNCVSRNADLAGILHSARFPTFVALGPKGNQDPFLQQALFRPHSDGSCILDHEACFISGDFNYRIDMGRQEVLYMLQMQTKLASWESLLREDQLKKQLADPLFCQFKEAPILFDPTYKYDKNTNEYDRSEKKRIPAWCDRILYRAPVTITNEYYRRHEVRVSDHRPISAGFTVSIKKVDHARMEQTKTMLKVEWEVIKEQLLKEKKVHYVKQFNLCDKKEALDRLEKTDWDIERVVMDLFRDKGLCLS</sequence>
<feature type="region of interest" description="Disordered" evidence="1">
    <location>
        <begin position="31"/>
        <end position="72"/>
    </location>
</feature>
<evidence type="ECO:0000256" key="1">
    <source>
        <dbReference type="SAM" id="MobiDB-lite"/>
    </source>
</evidence>
<evidence type="ECO:0000313" key="4">
    <source>
        <dbReference type="Proteomes" id="UP000093000"/>
    </source>
</evidence>
<dbReference type="PANTHER" id="PTHR11200">
    <property type="entry name" value="INOSITOL 5-PHOSPHATASE"/>
    <property type="match status" value="1"/>
</dbReference>
<accession>A0A1C7NC47</accession>
<organism evidence="3 4">
    <name type="scientific">Choanephora cucurbitarum</name>
    <dbReference type="NCBI Taxonomy" id="101091"/>
    <lineage>
        <taxon>Eukaryota</taxon>
        <taxon>Fungi</taxon>
        <taxon>Fungi incertae sedis</taxon>
        <taxon>Mucoromycota</taxon>
        <taxon>Mucoromycotina</taxon>
        <taxon>Mucoromycetes</taxon>
        <taxon>Mucorales</taxon>
        <taxon>Mucorineae</taxon>
        <taxon>Choanephoraceae</taxon>
        <taxon>Choanephoroideae</taxon>
        <taxon>Choanephora</taxon>
    </lineage>
</organism>
<comment type="caution">
    <text evidence="3">The sequence shown here is derived from an EMBL/GenBank/DDBJ whole genome shotgun (WGS) entry which is preliminary data.</text>
</comment>
<gene>
    <name evidence="3" type="ORF">A0J61_05264</name>
</gene>
<dbReference type="InterPro" id="IPR046985">
    <property type="entry name" value="IP5"/>
</dbReference>
<proteinExistence type="predicted"/>
<dbReference type="PANTHER" id="PTHR11200:SF240">
    <property type="entry name" value="INOSITOL POLYPHOSPHATE 5-PHOSPHATASE C9G1.10C-RELATED"/>
    <property type="match status" value="1"/>
</dbReference>
<dbReference type="OrthoDB" id="2248459at2759"/>
<dbReference type="STRING" id="101091.A0A1C7NC47"/>
<dbReference type="InterPro" id="IPR036322">
    <property type="entry name" value="WD40_repeat_dom_sf"/>
</dbReference>
<dbReference type="Gene3D" id="3.60.10.10">
    <property type="entry name" value="Endonuclease/exonuclease/phosphatase"/>
    <property type="match status" value="1"/>
</dbReference>
<dbReference type="InterPro" id="IPR001680">
    <property type="entry name" value="WD40_rpt"/>
</dbReference>
<keyword evidence="4" id="KW-1185">Reference proteome</keyword>
<dbReference type="InterPro" id="IPR036691">
    <property type="entry name" value="Endo/exonu/phosph_ase_sf"/>
</dbReference>
<feature type="domain" description="Inositol polyphosphate-related phosphatase" evidence="2">
    <location>
        <begin position="446"/>
        <end position="795"/>
    </location>
</feature>
<dbReference type="SUPFAM" id="SSF56219">
    <property type="entry name" value="DNase I-like"/>
    <property type="match status" value="1"/>
</dbReference>
<reference evidence="3 4" key="1">
    <citation type="submission" date="2016-03" db="EMBL/GenBank/DDBJ databases">
        <title>Choanephora cucurbitarum.</title>
        <authorList>
            <person name="Min B."/>
            <person name="Park H."/>
            <person name="Park J.-H."/>
            <person name="Shin H.-D."/>
            <person name="Choi I.-G."/>
        </authorList>
    </citation>
    <scope>NUCLEOTIDE SEQUENCE [LARGE SCALE GENOMIC DNA]</scope>
    <source>
        <strain evidence="3 4">KUS-F28377</strain>
    </source>
</reference>
<dbReference type="Proteomes" id="UP000093000">
    <property type="component" value="Unassembled WGS sequence"/>
</dbReference>
<evidence type="ECO:0000259" key="2">
    <source>
        <dbReference type="SMART" id="SM00128"/>
    </source>
</evidence>
<dbReference type="EMBL" id="LUGH01000280">
    <property type="protein sequence ID" value="OBZ86683.1"/>
    <property type="molecule type" value="Genomic_DNA"/>
</dbReference>
<dbReference type="GO" id="GO:0004439">
    <property type="term" value="F:phosphatidylinositol-4,5-bisphosphate 5-phosphatase activity"/>
    <property type="evidence" value="ECO:0007669"/>
    <property type="project" value="TreeGrafter"/>
</dbReference>
<dbReference type="GO" id="GO:0046856">
    <property type="term" value="P:phosphatidylinositol dephosphorylation"/>
    <property type="evidence" value="ECO:0007669"/>
    <property type="project" value="InterPro"/>
</dbReference>
<feature type="compositionally biased region" description="Basic and acidic residues" evidence="1">
    <location>
        <begin position="31"/>
        <end position="42"/>
    </location>
</feature>
<dbReference type="AlphaFoldDB" id="A0A1C7NC47"/>
<dbReference type="FunCoup" id="A0A1C7NC47">
    <property type="interactions" value="43"/>
</dbReference>
<protein>
    <submittedName>
        <fullName evidence="3">Putative inositol polyphosphate 5-phosphatase C9G1.10c</fullName>
    </submittedName>
</protein>
<dbReference type="Pfam" id="PF22669">
    <property type="entry name" value="Exo_endo_phos2"/>
    <property type="match status" value="1"/>
</dbReference>
<dbReference type="SMART" id="SM00320">
    <property type="entry name" value="WD40"/>
    <property type="match status" value="2"/>
</dbReference>
<dbReference type="Gene3D" id="2.130.10.10">
    <property type="entry name" value="YVTN repeat-like/Quinoprotein amine dehydrogenase"/>
    <property type="match status" value="1"/>
</dbReference>